<reference evidence="3" key="1">
    <citation type="submission" date="2015-03" db="EMBL/GenBank/DDBJ databases">
        <title>Luteipulveratus halotolerans sp. nov., a novel actinobacterium (Dermacoccaceae) from Sarawak, Malaysia.</title>
        <authorList>
            <person name="Juboi H."/>
            <person name="Basik A."/>
            <person name="Shamsul S.S."/>
            <person name="Arnold P."/>
            <person name="Schmitt E.K."/>
            <person name="Sanglier J.-J."/>
            <person name="Yeo T."/>
        </authorList>
    </citation>
    <scope>NUCLEOTIDE SEQUENCE [LARGE SCALE GENOMIC DNA]</scope>
    <source>
        <strain evidence="3">C296001</strain>
    </source>
</reference>
<gene>
    <name evidence="2" type="ORF">VV01_14250</name>
</gene>
<protein>
    <submittedName>
        <fullName evidence="2">Uncharacterized protein</fullName>
    </submittedName>
</protein>
<sequence length="156" mass="15735">MADYTDQEKDVIRRAAFGAIALVSKADPGFFATFKESAAGSKVLATAPETIKQLFKGGLVGPPSGGSAAEIEQAILGDVQQAVQILAKDPADRQAFTDVITKACQQVAEASRSVAPAEQDAIAKVNQALGAAGTPTPQAEAGAAPKPGPPPSAPPA</sequence>
<proteinExistence type="predicted"/>
<dbReference type="OrthoDB" id="4867150at2"/>
<dbReference type="Proteomes" id="UP000037397">
    <property type="component" value="Unassembled WGS sequence"/>
</dbReference>
<feature type="region of interest" description="Disordered" evidence="1">
    <location>
        <begin position="126"/>
        <end position="156"/>
    </location>
</feature>
<organism evidence="2 3">
    <name type="scientific">Luteipulveratus halotolerans</name>
    <dbReference type="NCBI Taxonomy" id="1631356"/>
    <lineage>
        <taxon>Bacteria</taxon>
        <taxon>Bacillati</taxon>
        <taxon>Actinomycetota</taxon>
        <taxon>Actinomycetes</taxon>
        <taxon>Micrococcales</taxon>
        <taxon>Dermacoccaceae</taxon>
        <taxon>Luteipulveratus</taxon>
    </lineage>
</organism>
<evidence type="ECO:0000256" key="1">
    <source>
        <dbReference type="SAM" id="MobiDB-lite"/>
    </source>
</evidence>
<name>A0A0L6CJS9_9MICO</name>
<dbReference type="EMBL" id="LAIR01000002">
    <property type="protein sequence ID" value="KNX38042.1"/>
    <property type="molecule type" value="Genomic_DNA"/>
</dbReference>
<feature type="compositionally biased region" description="Pro residues" evidence="1">
    <location>
        <begin position="146"/>
        <end position="156"/>
    </location>
</feature>
<dbReference type="AlphaFoldDB" id="A0A0L6CJS9"/>
<accession>A0A0L6CJS9</accession>
<keyword evidence="3" id="KW-1185">Reference proteome</keyword>
<evidence type="ECO:0000313" key="2">
    <source>
        <dbReference type="EMBL" id="KNX38042.1"/>
    </source>
</evidence>
<comment type="caution">
    <text evidence="2">The sequence shown here is derived from an EMBL/GenBank/DDBJ whole genome shotgun (WGS) entry which is preliminary data.</text>
</comment>
<dbReference type="RefSeq" id="WP_050670454.1">
    <property type="nucleotide sequence ID" value="NZ_LAIR01000002.1"/>
</dbReference>
<evidence type="ECO:0000313" key="3">
    <source>
        <dbReference type="Proteomes" id="UP000037397"/>
    </source>
</evidence>